<evidence type="ECO:0000259" key="1">
    <source>
        <dbReference type="Pfam" id="PF07238"/>
    </source>
</evidence>
<protein>
    <submittedName>
        <fullName evidence="2">PilZ domain-containing protein</fullName>
    </submittedName>
</protein>
<gene>
    <name evidence="2" type="ORF">EUU22_05075</name>
</gene>
<dbReference type="RefSeq" id="WP_129330980.1">
    <property type="nucleotide sequence ID" value="NZ_SDVB01000170.1"/>
</dbReference>
<name>A0A4Q2TI83_9HYPH</name>
<comment type="caution">
    <text evidence="2">The sequence shown here is derived from an EMBL/GenBank/DDBJ whole genome shotgun (WGS) entry which is preliminary data.</text>
</comment>
<dbReference type="InterPro" id="IPR009875">
    <property type="entry name" value="PilZ_domain"/>
</dbReference>
<sequence>MFTSQASQTGSAVSPAGRRAFQRVSVSLQGRLMLANYDEYVCQVVDMSPGDVRFACAGRPGPGEKVIAYIDHLGRLEGSTIKLTEDGFVMSIVATGRKREKLAAQLTWIANKHELGLPEDRRHDRLTPRQTRTELVLEDGRRYPCRLMDLSLSGAAIDIDIRPPIGTAVRVGNMRGRVVRHFVEGVAIEFLTLQSREALTEFL</sequence>
<reference evidence="2 3" key="1">
    <citation type="submission" date="2019-01" db="EMBL/GenBank/DDBJ databases">
        <authorList>
            <person name="Deng T."/>
        </authorList>
    </citation>
    <scope>NUCLEOTIDE SEQUENCE [LARGE SCALE GENOMIC DNA]</scope>
    <source>
        <strain evidence="2 3">F8825</strain>
    </source>
</reference>
<evidence type="ECO:0000313" key="3">
    <source>
        <dbReference type="Proteomes" id="UP000291088"/>
    </source>
</evidence>
<dbReference type="OrthoDB" id="9798164at2"/>
<accession>A0A4Q2TI83</accession>
<dbReference type="SUPFAM" id="SSF141371">
    <property type="entry name" value="PilZ domain-like"/>
    <property type="match status" value="2"/>
</dbReference>
<keyword evidence="3" id="KW-1185">Reference proteome</keyword>
<dbReference type="Pfam" id="PF07238">
    <property type="entry name" value="PilZ"/>
    <property type="match status" value="1"/>
</dbReference>
<organism evidence="2 3">
    <name type="scientific">Ciceribacter ferrooxidans</name>
    <dbReference type="NCBI Taxonomy" id="2509717"/>
    <lineage>
        <taxon>Bacteria</taxon>
        <taxon>Pseudomonadati</taxon>
        <taxon>Pseudomonadota</taxon>
        <taxon>Alphaproteobacteria</taxon>
        <taxon>Hyphomicrobiales</taxon>
        <taxon>Rhizobiaceae</taxon>
        <taxon>Ciceribacter</taxon>
    </lineage>
</organism>
<dbReference type="GO" id="GO:0035438">
    <property type="term" value="F:cyclic-di-GMP binding"/>
    <property type="evidence" value="ECO:0007669"/>
    <property type="project" value="InterPro"/>
</dbReference>
<dbReference type="EMBL" id="SDVB01000170">
    <property type="protein sequence ID" value="RYC17367.1"/>
    <property type="molecule type" value="Genomic_DNA"/>
</dbReference>
<dbReference type="AlphaFoldDB" id="A0A4Q2TI83"/>
<feature type="domain" description="PilZ" evidence="1">
    <location>
        <begin position="120"/>
        <end position="202"/>
    </location>
</feature>
<proteinExistence type="predicted"/>
<dbReference type="Proteomes" id="UP000291088">
    <property type="component" value="Unassembled WGS sequence"/>
</dbReference>
<evidence type="ECO:0000313" key="2">
    <source>
        <dbReference type="EMBL" id="RYC17367.1"/>
    </source>
</evidence>